<protein>
    <submittedName>
        <fullName evidence="2">Uncharacterized protein</fullName>
    </submittedName>
</protein>
<organism evidence="2 3">
    <name type="scientific">Providencia stuartii ATCC 25827</name>
    <dbReference type="NCBI Taxonomy" id="471874"/>
    <lineage>
        <taxon>Bacteria</taxon>
        <taxon>Pseudomonadati</taxon>
        <taxon>Pseudomonadota</taxon>
        <taxon>Gammaproteobacteria</taxon>
        <taxon>Enterobacterales</taxon>
        <taxon>Morganellaceae</taxon>
        <taxon>Providencia</taxon>
    </lineage>
</organism>
<feature type="transmembrane region" description="Helical" evidence="1">
    <location>
        <begin position="105"/>
        <end position="127"/>
    </location>
</feature>
<reference evidence="2 3" key="3">
    <citation type="submission" date="2008-05" db="EMBL/GenBank/DDBJ databases">
        <authorList>
            <person name="Fulton L."/>
            <person name="Clifton S."/>
            <person name="Fulton B."/>
            <person name="Xu J."/>
            <person name="Minx P."/>
            <person name="Pepin K.H."/>
            <person name="Johnson M."/>
            <person name="Thiruvilangam P."/>
            <person name="Bhonagiri V."/>
            <person name="Nash W.E."/>
            <person name="Mardis E.R."/>
            <person name="Wilson R.K."/>
        </authorList>
    </citation>
    <scope>NUCLEOTIDE SEQUENCE [LARGE SCALE GENOMIC DNA]</scope>
    <source>
        <strain evidence="2 3">ATCC 25827</strain>
    </source>
</reference>
<comment type="caution">
    <text evidence="2">The sequence shown here is derived from an EMBL/GenBank/DDBJ whole genome shotgun (WGS) entry which is preliminary data.</text>
</comment>
<name>A0AA87CSD3_PROST</name>
<dbReference type="Proteomes" id="UP000004506">
    <property type="component" value="Unassembled WGS sequence"/>
</dbReference>
<reference evidence="3" key="1">
    <citation type="submission" date="2008-04" db="EMBL/GenBank/DDBJ databases">
        <title>Draft genome sequence of Providencia stuartii (ATCC 25827).</title>
        <authorList>
            <person name="Sudarsanam P."/>
            <person name="Ley R."/>
            <person name="Guruge J."/>
            <person name="Turnbaugh P.J."/>
            <person name="Mahowald M."/>
            <person name="Liep D."/>
            <person name="Gordon J."/>
        </authorList>
    </citation>
    <scope>NUCLEOTIDE SEQUENCE [LARGE SCALE GENOMIC DNA]</scope>
    <source>
        <strain evidence="3">ATCC 25827</strain>
    </source>
</reference>
<evidence type="ECO:0000256" key="1">
    <source>
        <dbReference type="SAM" id="Phobius"/>
    </source>
</evidence>
<feature type="transmembrane region" description="Helical" evidence="1">
    <location>
        <begin position="75"/>
        <end position="93"/>
    </location>
</feature>
<feature type="transmembrane region" description="Helical" evidence="1">
    <location>
        <begin position="43"/>
        <end position="63"/>
    </location>
</feature>
<keyword evidence="1" id="KW-1133">Transmembrane helix</keyword>
<proteinExistence type="predicted"/>
<accession>A0AA87CSD3</accession>
<keyword evidence="1" id="KW-0472">Membrane</keyword>
<evidence type="ECO:0000313" key="2">
    <source>
        <dbReference type="EMBL" id="EDU61094.1"/>
    </source>
</evidence>
<sequence>MKIRQAARGYAAAVTFPPLQRLLTKIQLLEIQTKLGKVGLKGLGYAVAILGVALPIAEASAEFYNSNYITGSAKIAEAAGTLALSVGLAAYGATEGVVATAVAAFAWELIIIGAIVFGIGMAVYTYFKTDSFEELLKQCFWGNGDKYFAGGYKLKEDQIISRSPQKKEQLDYYIEYAESFQGYYQIELQEFANLFFTSQLQANAIPKSKAGLGQSHYGAAHYVIQYQFTLGNFQCGISDIEYQLVEKKALFAYPAGTPVASLPKQRDTVVKHRGIEYLASQQTKFNAAFEAALQDALACTTLRDGELVLSFEVEAGIFCR</sequence>
<dbReference type="RefSeq" id="WP_004917025.1">
    <property type="nucleotide sequence ID" value="NZ_DS607658.1"/>
</dbReference>
<dbReference type="AlphaFoldDB" id="A0AA87CSD3"/>
<evidence type="ECO:0000313" key="3">
    <source>
        <dbReference type="Proteomes" id="UP000004506"/>
    </source>
</evidence>
<gene>
    <name evidence="2" type="ORF">PROSTU_00900</name>
</gene>
<reference evidence="3" key="2">
    <citation type="submission" date="2008-04" db="EMBL/GenBank/DDBJ databases">
        <title>Draft genome sequence of Providencia stuartii(ATCC 25827).</title>
        <authorList>
            <person name="Sudarsanam P."/>
            <person name="Ley R."/>
            <person name="Guruge J."/>
            <person name="Turnbaugh P.J."/>
            <person name="Mahowald M."/>
            <person name="Liep D."/>
            <person name="Gordon J."/>
        </authorList>
    </citation>
    <scope>NUCLEOTIDE SEQUENCE [LARGE SCALE GENOMIC DNA]</scope>
    <source>
        <strain evidence="3">ATCC 25827</strain>
    </source>
</reference>
<keyword evidence="1" id="KW-0812">Transmembrane</keyword>
<dbReference type="EMBL" id="ABJD02000083">
    <property type="protein sequence ID" value="EDU61094.1"/>
    <property type="molecule type" value="Genomic_DNA"/>
</dbReference>